<dbReference type="InParanoid" id="A0A2K3E760"/>
<dbReference type="InterPro" id="IPR014743">
    <property type="entry name" value="Cl-channel_core"/>
</dbReference>
<feature type="transmembrane region" description="Helical" evidence="13">
    <location>
        <begin position="822"/>
        <end position="842"/>
    </location>
</feature>
<dbReference type="PROSITE" id="PS51371">
    <property type="entry name" value="CBS"/>
    <property type="match status" value="1"/>
</dbReference>
<dbReference type="GO" id="GO:0005254">
    <property type="term" value="F:chloride channel activity"/>
    <property type="evidence" value="ECO:0007669"/>
    <property type="project" value="UniProtKB-KW"/>
</dbReference>
<sequence>MTATCSTSGRCGLGVGRLAPRQSTRSGRRRVAASPSHALPLRTGGQPLALNLQGAINAVAASRSTALSSGAAGSAPAAPGAPASGCVVVRGLPSGTRRAAGLIARSASVRTTSVSPGRGSDSSGGSVEEEGSHSASGSANGSANGSAAHSEGGSNGSNGSAASARATLFADLEDAVPYGGRNGSSKGAPGAGPAAVSAPNGAAASVSDAAEALSNASSDHEDRLAAPSGAAAAVGAAHVNGSVAAAPVHTSNGTVRSATTGGNLPPLHDEVCVVEFGADGDPTLRCMPVADVPTVAAVMHKSPDPAAAAAAANARTATPTPAVVDAAIAVSLRPAGFGLPQDAIREHLAGGADLASDVRGTMDQLAADTDPDGAEAAMRRLQPKQGSVDMADTPEGLADVEVSSVAPVADWLKDQDDITTLTYAVLTGGLVAAAVFIFDVSIQTIHDLPDIFSSGLGIGGGRKTGLELFGMSIPFRCVMPVAAGFAVAYLQSLGFSPALKVLTRAMEGVTDDSAKAMLPKSYWQVARKAAASAITLGSGASLGPEAPSVELGANTAAVIAPKNLSKRRQRMLIAAGAAAGVSAAFDAPVSGALFAVEFVLKSSRLGLDRLSTSTVFVSTSVAAGVIGFLRTQGQALGIAGAGTHLVGRIPYFSIQPNLLVDVAQFSALGLGCAVAAVALYEGVRVSEIALRPLPRYLSAPVAGIMTGVIAYRFPQVQYGYVNLEEIFRDSTGMSAGDLTALLTAKIVATSVCVGGGLVGGLFAPSLFLGALVGDIMGHFVAEPWGLPDPTSLVVVGAAAVLGAACRAPLTAIALMVEITRDTGLLVPLLAAIGVSSLFTDYLEGIFSKRLEQALVELYLREKAFFWAAHLVPLPESAGGADGAKTVEDVLGTRARLYVRHTLPLSQAKAAMAAKGSSAAVVVDDNFSPLGVVYLEDVEAELIRQRLLNEPDANFNRG</sequence>
<evidence type="ECO:0000256" key="6">
    <source>
        <dbReference type="ARBA" id="ARBA00023065"/>
    </source>
</evidence>
<evidence type="ECO:0000313" key="15">
    <source>
        <dbReference type="EMBL" id="PNW88614.1"/>
    </source>
</evidence>
<dbReference type="ExpressionAtlas" id="A0A2K3E760">
    <property type="expression patterns" value="baseline and differential"/>
</dbReference>
<dbReference type="PANTHER" id="PTHR43427">
    <property type="entry name" value="CHLORIDE CHANNEL PROTEIN CLC-E"/>
    <property type="match status" value="1"/>
</dbReference>
<protein>
    <recommendedName>
        <fullName evidence="14">CBS domain-containing protein</fullName>
    </recommendedName>
</protein>
<comment type="subcellular location">
    <subcellularLocation>
        <location evidence="1">Membrane</location>
        <topology evidence="1">Multi-pass membrane protein</topology>
    </subcellularLocation>
</comment>
<dbReference type="GO" id="GO:0034707">
    <property type="term" value="C:chloride channel complex"/>
    <property type="evidence" value="ECO:0007669"/>
    <property type="project" value="UniProtKB-KW"/>
</dbReference>
<feature type="region of interest" description="Disordered" evidence="12">
    <location>
        <begin position="180"/>
        <end position="199"/>
    </location>
</feature>
<evidence type="ECO:0000256" key="4">
    <source>
        <dbReference type="ARBA" id="ARBA00022692"/>
    </source>
</evidence>
<dbReference type="Gene3D" id="3.10.580.10">
    <property type="entry name" value="CBS-domain"/>
    <property type="match status" value="1"/>
</dbReference>
<keyword evidence="3" id="KW-0813">Transport</keyword>
<dbReference type="Pfam" id="PF00654">
    <property type="entry name" value="Voltage_CLC"/>
    <property type="match status" value="1"/>
</dbReference>
<reference evidence="15 16" key="1">
    <citation type="journal article" date="2007" name="Science">
        <title>The Chlamydomonas genome reveals the evolution of key animal and plant functions.</title>
        <authorList>
            <person name="Merchant S.S."/>
            <person name="Prochnik S.E."/>
            <person name="Vallon O."/>
            <person name="Harris E.H."/>
            <person name="Karpowicz S.J."/>
            <person name="Witman G.B."/>
            <person name="Terry A."/>
            <person name="Salamov A."/>
            <person name="Fritz-Laylin L.K."/>
            <person name="Marechal-Drouard L."/>
            <person name="Marshall W.F."/>
            <person name="Qu L.H."/>
            <person name="Nelson D.R."/>
            <person name="Sanderfoot A.A."/>
            <person name="Spalding M.H."/>
            <person name="Kapitonov V.V."/>
            <person name="Ren Q."/>
            <person name="Ferris P."/>
            <person name="Lindquist E."/>
            <person name="Shapiro H."/>
            <person name="Lucas S.M."/>
            <person name="Grimwood J."/>
            <person name="Schmutz J."/>
            <person name="Cardol P."/>
            <person name="Cerutti H."/>
            <person name="Chanfreau G."/>
            <person name="Chen C.L."/>
            <person name="Cognat V."/>
            <person name="Croft M.T."/>
            <person name="Dent R."/>
            <person name="Dutcher S."/>
            <person name="Fernandez E."/>
            <person name="Fukuzawa H."/>
            <person name="Gonzalez-Ballester D."/>
            <person name="Gonzalez-Halphen D."/>
            <person name="Hallmann A."/>
            <person name="Hanikenne M."/>
            <person name="Hippler M."/>
            <person name="Inwood W."/>
            <person name="Jabbari K."/>
            <person name="Kalanon M."/>
            <person name="Kuras R."/>
            <person name="Lefebvre P.A."/>
            <person name="Lemaire S.D."/>
            <person name="Lobanov A.V."/>
            <person name="Lohr M."/>
            <person name="Manuell A."/>
            <person name="Meier I."/>
            <person name="Mets L."/>
            <person name="Mittag M."/>
            <person name="Mittelmeier T."/>
            <person name="Moroney J.V."/>
            <person name="Moseley J."/>
            <person name="Napoli C."/>
            <person name="Nedelcu A.M."/>
            <person name="Niyogi K."/>
            <person name="Novoselov S.V."/>
            <person name="Paulsen I.T."/>
            <person name="Pazour G."/>
            <person name="Purton S."/>
            <person name="Ral J.P."/>
            <person name="Riano-Pachon D.M."/>
            <person name="Riekhof W."/>
            <person name="Rymarquis L."/>
            <person name="Schroda M."/>
            <person name="Stern D."/>
            <person name="Umen J."/>
            <person name="Willows R."/>
            <person name="Wilson N."/>
            <person name="Zimmer S.L."/>
            <person name="Allmer J."/>
            <person name="Balk J."/>
            <person name="Bisova K."/>
            <person name="Chen C.J."/>
            <person name="Elias M."/>
            <person name="Gendler K."/>
            <person name="Hauser C."/>
            <person name="Lamb M.R."/>
            <person name="Ledford H."/>
            <person name="Long J.C."/>
            <person name="Minagawa J."/>
            <person name="Page M.D."/>
            <person name="Pan J."/>
            <person name="Pootakham W."/>
            <person name="Roje S."/>
            <person name="Rose A."/>
            <person name="Stahlberg E."/>
            <person name="Terauchi A.M."/>
            <person name="Yang P."/>
            <person name="Ball S."/>
            <person name="Bowler C."/>
            <person name="Dieckmann C.L."/>
            <person name="Gladyshev V.N."/>
            <person name="Green P."/>
            <person name="Jorgensen R."/>
            <person name="Mayfield S."/>
            <person name="Mueller-Roeber B."/>
            <person name="Rajamani S."/>
            <person name="Sayre R.T."/>
            <person name="Brokstein P."/>
            <person name="Dubchak I."/>
            <person name="Goodstein D."/>
            <person name="Hornick L."/>
            <person name="Huang Y.W."/>
            <person name="Jhaveri J."/>
            <person name="Luo Y."/>
            <person name="Martinez D."/>
            <person name="Ngau W.C."/>
            <person name="Otillar B."/>
            <person name="Poliakov A."/>
            <person name="Porter A."/>
            <person name="Szajkowski L."/>
            <person name="Werner G."/>
            <person name="Zhou K."/>
            <person name="Grigoriev I.V."/>
            <person name="Rokhsar D.S."/>
            <person name="Grossman A.R."/>
        </authorList>
    </citation>
    <scope>NUCLEOTIDE SEQUENCE [LARGE SCALE GENOMIC DNA]</scope>
    <source>
        <strain evidence="16">CC-503</strain>
    </source>
</reference>
<dbReference type="GO" id="GO:1902476">
    <property type="term" value="P:chloride transmembrane transport"/>
    <property type="evidence" value="ECO:0000318"/>
    <property type="project" value="GO_Central"/>
</dbReference>
<evidence type="ECO:0000256" key="2">
    <source>
        <dbReference type="ARBA" id="ARBA00009476"/>
    </source>
</evidence>
<feature type="domain" description="CBS" evidence="14">
    <location>
        <begin position="891"/>
        <end position="947"/>
    </location>
</feature>
<evidence type="ECO:0000256" key="10">
    <source>
        <dbReference type="ARBA" id="ARBA00023303"/>
    </source>
</evidence>
<evidence type="ECO:0000256" key="8">
    <source>
        <dbReference type="ARBA" id="ARBA00023173"/>
    </source>
</evidence>
<dbReference type="Gramene" id="PNW88614">
    <property type="protein sequence ID" value="PNW88614"/>
    <property type="gene ID" value="CHLRE_01g037150v5"/>
</dbReference>
<dbReference type="PANTHER" id="PTHR43427:SF6">
    <property type="entry name" value="CHLORIDE CHANNEL PROTEIN CLC-E"/>
    <property type="match status" value="1"/>
</dbReference>
<evidence type="ECO:0000256" key="5">
    <source>
        <dbReference type="ARBA" id="ARBA00022989"/>
    </source>
</evidence>
<gene>
    <name evidence="15" type="ORF">CHLRE_01g037150v5</name>
</gene>
<dbReference type="EMBL" id="CM008962">
    <property type="protein sequence ID" value="PNW88614.1"/>
    <property type="molecule type" value="Genomic_DNA"/>
</dbReference>
<dbReference type="OrthoDB" id="4564at2759"/>
<organism evidence="15 16">
    <name type="scientific">Chlamydomonas reinhardtii</name>
    <name type="common">Chlamydomonas smithii</name>
    <dbReference type="NCBI Taxonomy" id="3055"/>
    <lineage>
        <taxon>Eukaryota</taxon>
        <taxon>Viridiplantae</taxon>
        <taxon>Chlorophyta</taxon>
        <taxon>core chlorophytes</taxon>
        <taxon>Chlorophyceae</taxon>
        <taxon>CS clade</taxon>
        <taxon>Chlamydomonadales</taxon>
        <taxon>Chlamydomonadaceae</taxon>
        <taxon>Chlamydomonas</taxon>
    </lineage>
</organism>
<dbReference type="SUPFAM" id="SSF81340">
    <property type="entry name" value="Clc chloride channel"/>
    <property type="match status" value="1"/>
</dbReference>
<comment type="similarity">
    <text evidence="2">Belongs to the chloride channel (TC 2.A.49) family.</text>
</comment>
<evidence type="ECO:0000256" key="11">
    <source>
        <dbReference type="PROSITE-ProRule" id="PRU00703"/>
    </source>
</evidence>
<dbReference type="AlphaFoldDB" id="A0A2K3E760"/>
<evidence type="ECO:0000256" key="9">
    <source>
        <dbReference type="ARBA" id="ARBA00023214"/>
    </source>
</evidence>
<evidence type="ECO:0000259" key="14">
    <source>
        <dbReference type="PROSITE" id="PS51371"/>
    </source>
</evidence>
<keyword evidence="7 13" id="KW-0472">Membrane</keyword>
<keyword evidence="4 13" id="KW-0812">Transmembrane</keyword>
<keyword evidence="5 13" id="KW-1133">Transmembrane helix</keyword>
<dbReference type="STRING" id="3055.A0A2K3E760"/>
<keyword evidence="16" id="KW-1185">Reference proteome</keyword>
<dbReference type="GeneID" id="5715492"/>
<accession>A0A2K3E760</accession>
<proteinExistence type="inferred from homology"/>
<feature type="region of interest" description="Disordered" evidence="12">
    <location>
        <begin position="103"/>
        <end position="161"/>
    </location>
</feature>
<feature type="transmembrane region" description="Helical" evidence="13">
    <location>
        <begin position="610"/>
        <end position="629"/>
    </location>
</feature>
<evidence type="ECO:0000256" key="7">
    <source>
        <dbReference type="ARBA" id="ARBA00023136"/>
    </source>
</evidence>
<keyword evidence="8" id="KW-0869">Chloride channel</keyword>
<evidence type="ECO:0000256" key="13">
    <source>
        <dbReference type="SAM" id="Phobius"/>
    </source>
</evidence>
<dbReference type="RefSeq" id="XP_042928652.1">
    <property type="nucleotide sequence ID" value="XM_043058738.1"/>
</dbReference>
<dbReference type="OMA" id="IAYRFPQ"/>
<dbReference type="Gene3D" id="1.10.3080.10">
    <property type="entry name" value="Clc chloride channel"/>
    <property type="match status" value="1"/>
</dbReference>
<keyword evidence="6" id="KW-0406">Ion transport</keyword>
<name>A0A2K3E760_CHLRE</name>
<evidence type="ECO:0000256" key="12">
    <source>
        <dbReference type="SAM" id="MobiDB-lite"/>
    </source>
</evidence>
<evidence type="ECO:0000313" key="16">
    <source>
        <dbReference type="Proteomes" id="UP000006906"/>
    </source>
</evidence>
<feature type="transmembrane region" description="Helical" evidence="13">
    <location>
        <begin position="792"/>
        <end position="816"/>
    </location>
</feature>
<dbReference type="InterPro" id="IPR046342">
    <property type="entry name" value="CBS_dom_sf"/>
</dbReference>
<feature type="transmembrane region" description="Helical" evidence="13">
    <location>
        <begin position="421"/>
        <end position="442"/>
    </location>
</feature>
<feature type="transmembrane region" description="Helical" evidence="13">
    <location>
        <begin position="572"/>
        <end position="598"/>
    </location>
</feature>
<dbReference type="InterPro" id="IPR000644">
    <property type="entry name" value="CBS_dom"/>
</dbReference>
<keyword evidence="9" id="KW-0868">Chloride</keyword>
<dbReference type="Proteomes" id="UP000006906">
    <property type="component" value="Chromosome 1"/>
</dbReference>
<dbReference type="PaxDb" id="3055-EDP09849"/>
<feature type="compositionally biased region" description="Low complexity" evidence="12">
    <location>
        <begin position="183"/>
        <end position="199"/>
    </location>
</feature>
<evidence type="ECO:0000256" key="3">
    <source>
        <dbReference type="ARBA" id="ARBA00022448"/>
    </source>
</evidence>
<dbReference type="InterPro" id="IPR050368">
    <property type="entry name" value="ClC-type_chloride_channel"/>
</dbReference>
<dbReference type="InterPro" id="IPR001807">
    <property type="entry name" value="ClC"/>
</dbReference>
<feature type="region of interest" description="Disordered" evidence="12">
    <location>
        <begin position="16"/>
        <end position="44"/>
    </location>
</feature>
<dbReference type="SUPFAM" id="SSF54631">
    <property type="entry name" value="CBS-domain pair"/>
    <property type="match status" value="1"/>
</dbReference>
<dbReference type="CDD" id="cd00400">
    <property type="entry name" value="Voltage_gated_ClC"/>
    <property type="match status" value="1"/>
</dbReference>
<keyword evidence="10" id="KW-0407">Ion channel</keyword>
<keyword evidence="11" id="KW-0129">CBS domain</keyword>
<dbReference type="KEGG" id="cre:CHLRE_01g037150v5"/>
<evidence type="ECO:0000256" key="1">
    <source>
        <dbReference type="ARBA" id="ARBA00004141"/>
    </source>
</evidence>
<feature type="compositionally biased region" description="Low complexity" evidence="12">
    <location>
        <begin position="113"/>
        <end position="126"/>
    </location>
</feature>
<feature type="compositionally biased region" description="Low complexity" evidence="12">
    <location>
        <begin position="133"/>
        <end position="161"/>
    </location>
</feature>
<feature type="transmembrane region" description="Helical" evidence="13">
    <location>
        <begin position="746"/>
        <end position="771"/>
    </location>
</feature>